<evidence type="ECO:0000256" key="2">
    <source>
        <dbReference type="ARBA" id="ARBA00022801"/>
    </source>
</evidence>
<accession>A0A9W8B450</accession>
<dbReference type="Pfam" id="PF00270">
    <property type="entry name" value="DEAD"/>
    <property type="match status" value="1"/>
</dbReference>
<dbReference type="SMART" id="SM00490">
    <property type="entry name" value="HELICc"/>
    <property type="match status" value="1"/>
</dbReference>
<keyword evidence="11" id="KW-1185">Reference proteome</keyword>
<dbReference type="CDD" id="cd17956">
    <property type="entry name" value="DEADc_DDX51"/>
    <property type="match status" value="1"/>
</dbReference>
<feature type="domain" description="Helicase ATP-binding" evidence="8">
    <location>
        <begin position="64"/>
        <end position="294"/>
    </location>
</feature>
<dbReference type="PROSITE" id="PS51194">
    <property type="entry name" value="HELICASE_CTER"/>
    <property type="match status" value="1"/>
</dbReference>
<evidence type="ECO:0000256" key="7">
    <source>
        <dbReference type="RuleBase" id="RU365068"/>
    </source>
</evidence>
<evidence type="ECO:0000256" key="6">
    <source>
        <dbReference type="RuleBase" id="RU000492"/>
    </source>
</evidence>
<comment type="domain">
    <text evidence="7">The Q motif is unique to and characteristic of the DEAD box family of RNA helicases and controls ATP binding and hydrolysis.</text>
</comment>
<evidence type="ECO:0000313" key="11">
    <source>
        <dbReference type="Proteomes" id="UP001151582"/>
    </source>
</evidence>
<name>A0A9W8B450_9FUNG</name>
<dbReference type="Proteomes" id="UP001151582">
    <property type="component" value="Unassembled WGS sequence"/>
</dbReference>
<sequence>MASGIPQWLAHPQVVPQSTTTELTASGVVLSDDALAKCQALGIEKFFAVQAAVMPTLLLPAVHSLTRHTLRDVCVSAPTGSGKTLAYVIPIVEKLRLRVVVRLRALIVLPTRDLVYQVKATLDHFCADTNLRVAAITGQTPFPQEQDELCGLSGSQPLVGGRSAVDIIVCTPGRLIDHLAGTANFTLQHLEFLVIDEADRLLGQNYQDWLVKVLDATESSSSPMLSQPTESSQVTRNAFGMPVHDALSHPARTVANPWLFTRPPPRMQKLLFSATLTTDPAQIASLRLVDPHYISVRDTEMPTPLAGEAAATMDEQYTLPPTLTQHLLTVTAEEKPLLVLYLLHTRAIRSALCFTRSVETAHRLYQLVALINQLLTERLVAPDAALSPTAMDLEPSSDSATNGQMPRKLVIGEYSSDLSQKQRTKLLTQFRNGDLQLLVCSDVIARGIDVDTVDAVINYDAPSHPRNYVHRVGRTARAGRPGDAYTLVELADSRKFKKMLKMAGFWDTVNQFQYEPTDLDSYQDAYQSALETLRKIYKS</sequence>
<dbReference type="PROSITE" id="PS51192">
    <property type="entry name" value="HELICASE_ATP_BIND_1"/>
    <property type="match status" value="1"/>
</dbReference>
<comment type="function">
    <text evidence="7">RNA helicase.</text>
</comment>
<feature type="domain" description="Helicase C-terminal" evidence="9">
    <location>
        <begin position="322"/>
        <end position="520"/>
    </location>
</feature>
<evidence type="ECO:0000256" key="3">
    <source>
        <dbReference type="ARBA" id="ARBA00022806"/>
    </source>
</evidence>
<dbReference type="InterPro" id="IPR011545">
    <property type="entry name" value="DEAD/DEAH_box_helicase_dom"/>
</dbReference>
<keyword evidence="2 6" id="KW-0378">Hydrolase</keyword>
<reference evidence="10" key="1">
    <citation type="submission" date="2022-07" db="EMBL/GenBank/DDBJ databases">
        <title>Phylogenomic reconstructions and comparative analyses of Kickxellomycotina fungi.</title>
        <authorList>
            <person name="Reynolds N.K."/>
            <person name="Stajich J.E."/>
            <person name="Barry K."/>
            <person name="Grigoriev I.V."/>
            <person name="Crous P."/>
            <person name="Smith M.E."/>
        </authorList>
    </citation>
    <scope>NUCLEOTIDE SEQUENCE</scope>
    <source>
        <strain evidence="10">RSA 567</strain>
    </source>
</reference>
<dbReference type="GO" id="GO:0005524">
    <property type="term" value="F:ATP binding"/>
    <property type="evidence" value="ECO:0007669"/>
    <property type="project" value="UniProtKB-UniRule"/>
</dbReference>
<dbReference type="AlphaFoldDB" id="A0A9W8B450"/>
<dbReference type="EMBL" id="JANBQB010000079">
    <property type="protein sequence ID" value="KAJ1982814.1"/>
    <property type="molecule type" value="Genomic_DNA"/>
</dbReference>
<evidence type="ECO:0000259" key="9">
    <source>
        <dbReference type="PROSITE" id="PS51194"/>
    </source>
</evidence>
<keyword evidence="5 7" id="KW-0694">RNA-binding</keyword>
<proteinExistence type="inferred from homology"/>
<dbReference type="Gene3D" id="3.40.50.300">
    <property type="entry name" value="P-loop containing nucleotide triphosphate hydrolases"/>
    <property type="match status" value="2"/>
</dbReference>
<dbReference type="GO" id="GO:0003723">
    <property type="term" value="F:RNA binding"/>
    <property type="evidence" value="ECO:0007669"/>
    <property type="project" value="UniProtKB-UniRule"/>
</dbReference>
<dbReference type="InterPro" id="IPR001650">
    <property type="entry name" value="Helicase_C-like"/>
</dbReference>
<dbReference type="InterPro" id="IPR014001">
    <property type="entry name" value="Helicase_ATP-bd"/>
</dbReference>
<dbReference type="InterPro" id="IPR000629">
    <property type="entry name" value="RNA-helicase_DEAD-box_CS"/>
</dbReference>
<keyword evidence="1 6" id="KW-0547">Nucleotide-binding</keyword>
<dbReference type="OrthoDB" id="3370at2759"/>
<evidence type="ECO:0000256" key="4">
    <source>
        <dbReference type="ARBA" id="ARBA00022840"/>
    </source>
</evidence>
<comment type="caution">
    <text evidence="10">The sequence shown here is derived from an EMBL/GenBank/DDBJ whole genome shotgun (WGS) entry which is preliminary data.</text>
</comment>
<dbReference type="PROSITE" id="PS00039">
    <property type="entry name" value="DEAD_ATP_HELICASE"/>
    <property type="match status" value="1"/>
</dbReference>
<evidence type="ECO:0000259" key="8">
    <source>
        <dbReference type="PROSITE" id="PS51192"/>
    </source>
</evidence>
<dbReference type="SUPFAM" id="SSF52540">
    <property type="entry name" value="P-loop containing nucleoside triphosphate hydrolases"/>
    <property type="match status" value="1"/>
</dbReference>
<dbReference type="Pfam" id="PF00271">
    <property type="entry name" value="Helicase_C"/>
    <property type="match status" value="1"/>
</dbReference>
<keyword evidence="3 6" id="KW-0347">Helicase</keyword>
<evidence type="ECO:0000256" key="1">
    <source>
        <dbReference type="ARBA" id="ARBA00022741"/>
    </source>
</evidence>
<evidence type="ECO:0000313" key="10">
    <source>
        <dbReference type="EMBL" id="KAJ1982814.1"/>
    </source>
</evidence>
<dbReference type="InterPro" id="IPR027417">
    <property type="entry name" value="P-loop_NTPase"/>
</dbReference>
<dbReference type="EC" id="3.6.4.13" evidence="7"/>
<keyword evidence="4 6" id="KW-0067">ATP-binding</keyword>
<comment type="catalytic activity">
    <reaction evidence="7">
        <text>ATP + H2O = ADP + phosphate + H(+)</text>
        <dbReference type="Rhea" id="RHEA:13065"/>
        <dbReference type="ChEBI" id="CHEBI:15377"/>
        <dbReference type="ChEBI" id="CHEBI:15378"/>
        <dbReference type="ChEBI" id="CHEBI:30616"/>
        <dbReference type="ChEBI" id="CHEBI:43474"/>
        <dbReference type="ChEBI" id="CHEBI:456216"/>
        <dbReference type="EC" id="3.6.4.13"/>
    </reaction>
</comment>
<gene>
    <name evidence="10" type="primary">DBP6</name>
    <name evidence="10" type="ORF">H4R34_001582</name>
</gene>
<evidence type="ECO:0000256" key="5">
    <source>
        <dbReference type="ARBA" id="ARBA00022884"/>
    </source>
</evidence>
<dbReference type="SMART" id="SM00487">
    <property type="entry name" value="DEXDc"/>
    <property type="match status" value="1"/>
</dbReference>
<comment type="similarity">
    <text evidence="6">Belongs to the DEAD box helicase family.</text>
</comment>
<dbReference type="GO" id="GO:0016787">
    <property type="term" value="F:hydrolase activity"/>
    <property type="evidence" value="ECO:0007669"/>
    <property type="project" value="UniProtKB-KW"/>
</dbReference>
<dbReference type="GO" id="GO:0003724">
    <property type="term" value="F:RNA helicase activity"/>
    <property type="evidence" value="ECO:0007669"/>
    <property type="project" value="UniProtKB-EC"/>
</dbReference>
<dbReference type="CDD" id="cd18787">
    <property type="entry name" value="SF2_C_DEAD"/>
    <property type="match status" value="1"/>
</dbReference>
<organism evidence="10 11">
    <name type="scientific">Dimargaris verticillata</name>
    <dbReference type="NCBI Taxonomy" id="2761393"/>
    <lineage>
        <taxon>Eukaryota</taxon>
        <taxon>Fungi</taxon>
        <taxon>Fungi incertae sedis</taxon>
        <taxon>Zoopagomycota</taxon>
        <taxon>Kickxellomycotina</taxon>
        <taxon>Dimargaritomycetes</taxon>
        <taxon>Dimargaritales</taxon>
        <taxon>Dimargaritaceae</taxon>
        <taxon>Dimargaris</taxon>
    </lineage>
</organism>
<dbReference type="PANTHER" id="PTHR24031">
    <property type="entry name" value="RNA HELICASE"/>
    <property type="match status" value="1"/>
</dbReference>
<protein>
    <recommendedName>
        <fullName evidence="7">ATP-dependent RNA helicase</fullName>
        <ecNumber evidence="7">3.6.4.13</ecNumber>
    </recommendedName>
</protein>